<protein>
    <submittedName>
        <fullName evidence="5">AraC family transcriptional regulator</fullName>
    </submittedName>
</protein>
<evidence type="ECO:0000256" key="3">
    <source>
        <dbReference type="ARBA" id="ARBA00023163"/>
    </source>
</evidence>
<dbReference type="InterPro" id="IPR018060">
    <property type="entry name" value="HTH_AraC"/>
</dbReference>
<proteinExistence type="predicted"/>
<keyword evidence="3" id="KW-0804">Transcription</keyword>
<evidence type="ECO:0000313" key="6">
    <source>
        <dbReference type="Proteomes" id="UP000680638"/>
    </source>
</evidence>
<dbReference type="PANTHER" id="PTHR43280:SF28">
    <property type="entry name" value="HTH-TYPE TRANSCRIPTIONAL ACTIVATOR RHAS"/>
    <property type="match status" value="1"/>
</dbReference>
<reference evidence="5 6" key="1">
    <citation type="submission" date="2021-03" db="EMBL/GenBank/DDBJ databases">
        <title>Antimicrobial resistance genes in bacteria isolated from Japanese honey, and their potential for conferring macrolide and lincosamide resistance in the American foulbrood pathogen Paenibacillus larvae.</title>
        <authorList>
            <person name="Okamoto M."/>
            <person name="Kumagai M."/>
            <person name="Kanamori H."/>
            <person name="Takamatsu D."/>
        </authorList>
    </citation>
    <scope>NUCLEOTIDE SEQUENCE [LARGE SCALE GENOMIC DNA]</scope>
    <source>
        <strain evidence="5 6">J21TS3</strain>
    </source>
</reference>
<dbReference type="Pfam" id="PF12833">
    <property type="entry name" value="HTH_18"/>
    <property type="match status" value="1"/>
</dbReference>
<dbReference type="Gene3D" id="2.60.120.10">
    <property type="entry name" value="Jelly Rolls"/>
    <property type="match status" value="1"/>
</dbReference>
<feature type="domain" description="HTH araC/xylS-type" evidence="4">
    <location>
        <begin position="197"/>
        <end position="295"/>
    </location>
</feature>
<dbReference type="RefSeq" id="WP_212951007.1">
    <property type="nucleotide sequence ID" value="NZ_BORW01000019.1"/>
</dbReference>
<dbReference type="Pfam" id="PF02311">
    <property type="entry name" value="AraC_binding"/>
    <property type="match status" value="1"/>
</dbReference>
<dbReference type="SUPFAM" id="SSF46689">
    <property type="entry name" value="Homeodomain-like"/>
    <property type="match status" value="2"/>
</dbReference>
<dbReference type="InterPro" id="IPR037923">
    <property type="entry name" value="HTH-like"/>
</dbReference>
<accession>A0ABQ4LZE0</accession>
<dbReference type="InterPro" id="IPR009057">
    <property type="entry name" value="Homeodomain-like_sf"/>
</dbReference>
<keyword evidence="1" id="KW-0805">Transcription regulation</keyword>
<dbReference type="InterPro" id="IPR014710">
    <property type="entry name" value="RmlC-like_jellyroll"/>
</dbReference>
<dbReference type="Gene3D" id="1.10.10.60">
    <property type="entry name" value="Homeodomain-like"/>
    <property type="match status" value="2"/>
</dbReference>
<dbReference type="PANTHER" id="PTHR43280">
    <property type="entry name" value="ARAC-FAMILY TRANSCRIPTIONAL REGULATOR"/>
    <property type="match status" value="1"/>
</dbReference>
<name>A0ABQ4LZE0_9BACL</name>
<keyword evidence="2" id="KW-0238">DNA-binding</keyword>
<keyword evidence="6" id="KW-1185">Reference proteome</keyword>
<dbReference type="SUPFAM" id="SSF51215">
    <property type="entry name" value="Regulatory protein AraC"/>
    <property type="match status" value="1"/>
</dbReference>
<dbReference type="InterPro" id="IPR003313">
    <property type="entry name" value="AraC-bd"/>
</dbReference>
<evidence type="ECO:0000256" key="1">
    <source>
        <dbReference type="ARBA" id="ARBA00023015"/>
    </source>
</evidence>
<dbReference type="InterPro" id="IPR020449">
    <property type="entry name" value="Tscrpt_reg_AraC-type_HTH"/>
</dbReference>
<evidence type="ECO:0000259" key="4">
    <source>
        <dbReference type="PROSITE" id="PS01124"/>
    </source>
</evidence>
<dbReference type="PRINTS" id="PR00032">
    <property type="entry name" value="HTHARAC"/>
</dbReference>
<gene>
    <name evidence="5" type="ORF">J21TS3_33390</name>
</gene>
<dbReference type="CDD" id="cd02208">
    <property type="entry name" value="cupin_RmlC-like"/>
    <property type="match status" value="1"/>
</dbReference>
<organism evidence="5 6">
    <name type="scientific">Paenibacillus cookii</name>
    <dbReference type="NCBI Taxonomy" id="157839"/>
    <lineage>
        <taxon>Bacteria</taxon>
        <taxon>Bacillati</taxon>
        <taxon>Bacillota</taxon>
        <taxon>Bacilli</taxon>
        <taxon>Bacillales</taxon>
        <taxon>Paenibacillaceae</taxon>
        <taxon>Paenibacillus</taxon>
    </lineage>
</organism>
<comment type="caution">
    <text evidence="5">The sequence shown here is derived from an EMBL/GenBank/DDBJ whole genome shotgun (WGS) entry which is preliminary data.</text>
</comment>
<evidence type="ECO:0000313" key="5">
    <source>
        <dbReference type="EMBL" id="GIO68518.1"/>
    </source>
</evidence>
<dbReference type="PROSITE" id="PS01124">
    <property type="entry name" value="HTH_ARAC_FAMILY_2"/>
    <property type="match status" value="1"/>
</dbReference>
<dbReference type="SMART" id="SM00342">
    <property type="entry name" value="HTH_ARAC"/>
    <property type="match status" value="1"/>
</dbReference>
<dbReference type="Proteomes" id="UP000680638">
    <property type="component" value="Unassembled WGS sequence"/>
</dbReference>
<evidence type="ECO:0000256" key="2">
    <source>
        <dbReference type="ARBA" id="ARBA00023125"/>
    </source>
</evidence>
<dbReference type="EMBL" id="BORW01000019">
    <property type="protein sequence ID" value="GIO68518.1"/>
    <property type="molecule type" value="Genomic_DNA"/>
</dbReference>
<sequence>MTYPKELWEDTLLENPAYPFQLFQNRCPSVQPGESILYLHWHEHFEFLAMQKGSAVFHIDSRPYVVQAGDVLLIPGGSLHVGYSLAEGDVHYDCVVVNASLFNDWLHDPLHAQFVAPYLEGRNQFPVKLSDRDESAAGCMPLLHDIIGELAAKPPAYPLVVKSRLHLLFTLLARTYMPKTDEWKPETDYFPNRERFKELIRTVEASFSQKLTVEQAAGQVNLNPYYFCKLFKRLTGRTFIEYVNICRVKEAKRLLDSTQDSVTEIAAKVGCENPNYFTKLYKKYMGVTPSQTRKGRG</sequence>